<dbReference type="Gene3D" id="1.25.40.20">
    <property type="entry name" value="Ankyrin repeat-containing domain"/>
    <property type="match status" value="2"/>
</dbReference>
<dbReference type="InterPro" id="IPR002110">
    <property type="entry name" value="Ankyrin_rpt"/>
</dbReference>
<dbReference type="Pfam" id="PF13962">
    <property type="entry name" value="PGG"/>
    <property type="match status" value="1"/>
</dbReference>
<keyword evidence="6 8" id="KW-0472">Membrane</keyword>
<gene>
    <name evidence="10" type="ORF">P3X46_022472</name>
</gene>
<dbReference type="PANTHER" id="PTHR24186:SF53">
    <property type="entry name" value="PGG DOMAIN-CONTAINING PROTEIN"/>
    <property type="match status" value="1"/>
</dbReference>
<dbReference type="EMBL" id="JARPOI010000013">
    <property type="protein sequence ID" value="KAJ9162716.1"/>
    <property type="molecule type" value="Genomic_DNA"/>
</dbReference>
<dbReference type="SMART" id="SM00248">
    <property type="entry name" value="ANK"/>
    <property type="match status" value="5"/>
</dbReference>
<evidence type="ECO:0000256" key="7">
    <source>
        <dbReference type="PROSITE-ProRule" id="PRU00023"/>
    </source>
</evidence>
<keyword evidence="5 7" id="KW-0040">ANK repeat</keyword>
<dbReference type="InterPro" id="IPR026961">
    <property type="entry name" value="PGG_dom"/>
</dbReference>
<accession>A0ABQ9L802</accession>
<dbReference type="PROSITE" id="PS50297">
    <property type="entry name" value="ANK_REP_REGION"/>
    <property type="match status" value="1"/>
</dbReference>
<sequence length="448" mass="50852">MTNENKDTALHEAARYQRSLDVVKAIMRYEDPDEFAYSANDFLELLRNPKSQSLAYGGPNGKTALHAAAMYDFSKLKGNSMLGELLDKWSSLTKETDEKGWTPLHYAAYKGHTSVVEQLLDKDQSSAYVVDKDWKRTALHIAAGQGFQETMETIISKCPDCCELIDIKGWNVLHYAVISKNNQVLQALLRHSSLIYLLNQKDSRGNTPAHLYEIYHPRPPSFIRKGDIDIFLFWWKAHDQIEGYSSSEKDEHLRWMKELGTGPLGEIKIQDEKVEMRNKNMLDKFEKAKDSHLVAAALIATVTFAAAFTLPGGYISNEDDLKKGTPILSRNSAFKAFMIFNTIAMVLSTCSVFIHFMLVILGYLKANYWLIKCAISFLFYAIVAMVITFVTGAYAILAPSLRISICVIGLTFFIFLFYAIIKVVRSFIYSDDYNDVDEASFYDQKNIL</sequence>
<evidence type="ECO:0000256" key="6">
    <source>
        <dbReference type="ARBA" id="ARBA00023136"/>
    </source>
</evidence>
<dbReference type="PROSITE" id="PS50088">
    <property type="entry name" value="ANK_REPEAT"/>
    <property type="match status" value="1"/>
</dbReference>
<dbReference type="InterPro" id="IPR036770">
    <property type="entry name" value="Ankyrin_rpt-contain_sf"/>
</dbReference>
<keyword evidence="4 8" id="KW-1133">Transmembrane helix</keyword>
<dbReference type="SUPFAM" id="SSF48403">
    <property type="entry name" value="Ankyrin repeat"/>
    <property type="match status" value="1"/>
</dbReference>
<dbReference type="Pfam" id="PF12796">
    <property type="entry name" value="Ank_2"/>
    <property type="match status" value="2"/>
</dbReference>
<evidence type="ECO:0000313" key="11">
    <source>
        <dbReference type="Proteomes" id="UP001174677"/>
    </source>
</evidence>
<feature type="transmembrane region" description="Helical" evidence="8">
    <location>
        <begin position="293"/>
        <end position="316"/>
    </location>
</feature>
<comment type="subcellular location">
    <subcellularLocation>
        <location evidence="1">Membrane</location>
        <topology evidence="1">Multi-pass membrane protein</topology>
    </subcellularLocation>
</comment>
<keyword evidence="3" id="KW-0677">Repeat</keyword>
<evidence type="ECO:0000256" key="2">
    <source>
        <dbReference type="ARBA" id="ARBA00022692"/>
    </source>
</evidence>
<evidence type="ECO:0000256" key="3">
    <source>
        <dbReference type="ARBA" id="ARBA00022737"/>
    </source>
</evidence>
<feature type="transmembrane region" description="Helical" evidence="8">
    <location>
        <begin position="401"/>
        <end position="421"/>
    </location>
</feature>
<evidence type="ECO:0000256" key="5">
    <source>
        <dbReference type="ARBA" id="ARBA00023043"/>
    </source>
</evidence>
<keyword evidence="2 8" id="KW-0812">Transmembrane</keyword>
<evidence type="ECO:0000256" key="1">
    <source>
        <dbReference type="ARBA" id="ARBA00004141"/>
    </source>
</evidence>
<evidence type="ECO:0000256" key="8">
    <source>
        <dbReference type="SAM" id="Phobius"/>
    </source>
</evidence>
<dbReference type="PANTHER" id="PTHR24186">
    <property type="entry name" value="PROTEIN PHOSPHATASE 1 REGULATORY SUBUNIT"/>
    <property type="match status" value="1"/>
</dbReference>
<proteinExistence type="predicted"/>
<protein>
    <recommendedName>
        <fullName evidence="9">PGG domain-containing protein</fullName>
    </recommendedName>
</protein>
<organism evidence="10 11">
    <name type="scientific">Hevea brasiliensis</name>
    <name type="common">Para rubber tree</name>
    <name type="synonym">Siphonia brasiliensis</name>
    <dbReference type="NCBI Taxonomy" id="3981"/>
    <lineage>
        <taxon>Eukaryota</taxon>
        <taxon>Viridiplantae</taxon>
        <taxon>Streptophyta</taxon>
        <taxon>Embryophyta</taxon>
        <taxon>Tracheophyta</taxon>
        <taxon>Spermatophyta</taxon>
        <taxon>Magnoliopsida</taxon>
        <taxon>eudicotyledons</taxon>
        <taxon>Gunneridae</taxon>
        <taxon>Pentapetalae</taxon>
        <taxon>rosids</taxon>
        <taxon>fabids</taxon>
        <taxon>Malpighiales</taxon>
        <taxon>Euphorbiaceae</taxon>
        <taxon>Crotonoideae</taxon>
        <taxon>Micrandreae</taxon>
        <taxon>Hevea</taxon>
    </lineage>
</organism>
<dbReference type="Proteomes" id="UP001174677">
    <property type="component" value="Chromosome 13"/>
</dbReference>
<name>A0ABQ9L802_HEVBR</name>
<evidence type="ECO:0000256" key="4">
    <source>
        <dbReference type="ARBA" id="ARBA00022989"/>
    </source>
</evidence>
<evidence type="ECO:0000313" key="10">
    <source>
        <dbReference type="EMBL" id="KAJ9162716.1"/>
    </source>
</evidence>
<feature type="domain" description="PGG" evidence="9">
    <location>
        <begin position="284"/>
        <end position="395"/>
    </location>
</feature>
<keyword evidence="11" id="KW-1185">Reference proteome</keyword>
<feature type="transmembrane region" description="Helical" evidence="8">
    <location>
        <begin position="336"/>
        <end position="361"/>
    </location>
</feature>
<reference evidence="10" key="1">
    <citation type="journal article" date="2023" name="Plant Biotechnol. J.">
        <title>Chromosome-level wild Hevea brasiliensis genome provides new tools for genomic-assisted breeding and valuable loci to elevate rubber yield.</title>
        <authorList>
            <person name="Cheng H."/>
            <person name="Song X."/>
            <person name="Hu Y."/>
            <person name="Wu T."/>
            <person name="Yang Q."/>
            <person name="An Z."/>
            <person name="Feng S."/>
            <person name="Deng Z."/>
            <person name="Wu W."/>
            <person name="Zeng X."/>
            <person name="Tu M."/>
            <person name="Wang X."/>
            <person name="Huang H."/>
        </authorList>
    </citation>
    <scope>NUCLEOTIDE SEQUENCE</scope>
    <source>
        <strain evidence="10">MT/VB/25A 57/8</strain>
    </source>
</reference>
<feature type="transmembrane region" description="Helical" evidence="8">
    <location>
        <begin position="373"/>
        <end position="395"/>
    </location>
</feature>
<feature type="repeat" description="ANK" evidence="7">
    <location>
        <begin position="99"/>
        <end position="122"/>
    </location>
</feature>
<evidence type="ECO:0000259" key="9">
    <source>
        <dbReference type="Pfam" id="PF13962"/>
    </source>
</evidence>
<comment type="caution">
    <text evidence="10">The sequence shown here is derived from an EMBL/GenBank/DDBJ whole genome shotgun (WGS) entry which is preliminary data.</text>
</comment>